<reference evidence="5 6" key="1">
    <citation type="submission" date="2020-08" db="EMBL/GenBank/DDBJ databases">
        <authorList>
            <person name="Liu C."/>
            <person name="Sun Q."/>
        </authorList>
    </citation>
    <scope>NUCLEOTIDE SEQUENCE [LARGE SCALE GENOMIC DNA]</scope>
    <source>
        <strain evidence="5 6">NSJ-61</strain>
    </source>
</reference>
<dbReference type="Proteomes" id="UP000515856">
    <property type="component" value="Chromosome"/>
</dbReference>
<dbReference type="PROSITE" id="PS51257">
    <property type="entry name" value="PROKAR_LIPOPROTEIN"/>
    <property type="match status" value="1"/>
</dbReference>
<protein>
    <submittedName>
        <fullName evidence="5">ABC transporter substrate-binding protein</fullName>
    </submittedName>
</protein>
<dbReference type="Gene3D" id="3.40.50.2300">
    <property type="match status" value="2"/>
</dbReference>
<evidence type="ECO:0000256" key="2">
    <source>
        <dbReference type="ARBA" id="ARBA00022729"/>
    </source>
</evidence>
<dbReference type="CDD" id="cd06347">
    <property type="entry name" value="PBP1_ABC_LivK_ligand_binding-like"/>
    <property type="match status" value="1"/>
</dbReference>
<evidence type="ECO:0000259" key="4">
    <source>
        <dbReference type="Pfam" id="PF13458"/>
    </source>
</evidence>
<dbReference type="Pfam" id="PF13458">
    <property type="entry name" value="Peripla_BP_6"/>
    <property type="match status" value="1"/>
</dbReference>
<evidence type="ECO:0000313" key="6">
    <source>
        <dbReference type="Proteomes" id="UP000515856"/>
    </source>
</evidence>
<dbReference type="EMBL" id="CP060636">
    <property type="protein sequence ID" value="QNM12574.1"/>
    <property type="molecule type" value="Genomic_DNA"/>
</dbReference>
<name>A0A7G9GP42_9FIRM</name>
<proteinExistence type="inferred from homology"/>
<keyword evidence="6" id="KW-1185">Reference proteome</keyword>
<dbReference type="PANTHER" id="PTHR30483:SF6">
    <property type="entry name" value="PERIPLASMIC BINDING PROTEIN OF ABC TRANSPORTER FOR NATURAL AMINO ACIDS"/>
    <property type="match status" value="1"/>
</dbReference>
<feature type="domain" description="Leucine-binding protein" evidence="4">
    <location>
        <begin position="35"/>
        <end position="381"/>
    </location>
</feature>
<comment type="similarity">
    <text evidence="1">Belongs to the leucine-binding protein family.</text>
</comment>
<evidence type="ECO:0000313" key="5">
    <source>
        <dbReference type="EMBL" id="QNM12574.1"/>
    </source>
</evidence>
<dbReference type="SUPFAM" id="SSF53822">
    <property type="entry name" value="Periplasmic binding protein-like I"/>
    <property type="match status" value="1"/>
</dbReference>
<keyword evidence="2 3" id="KW-0732">Signal</keyword>
<dbReference type="InterPro" id="IPR028081">
    <property type="entry name" value="Leu-bd"/>
</dbReference>
<dbReference type="KEGG" id="ehn:H9Q80_01030"/>
<evidence type="ECO:0000256" key="1">
    <source>
        <dbReference type="ARBA" id="ARBA00010062"/>
    </source>
</evidence>
<dbReference type="InterPro" id="IPR051010">
    <property type="entry name" value="BCAA_transport"/>
</dbReference>
<feature type="chain" id="PRO_5039212224" evidence="3">
    <location>
        <begin position="18"/>
        <end position="393"/>
    </location>
</feature>
<accession>A0A7G9GP42</accession>
<evidence type="ECO:0000256" key="3">
    <source>
        <dbReference type="SAM" id="SignalP"/>
    </source>
</evidence>
<feature type="signal peptide" evidence="3">
    <location>
        <begin position="1"/>
        <end position="17"/>
    </location>
</feature>
<dbReference type="AlphaFoldDB" id="A0A7G9GP42"/>
<dbReference type="InterPro" id="IPR028082">
    <property type="entry name" value="Peripla_BP_I"/>
</dbReference>
<dbReference type="PANTHER" id="PTHR30483">
    <property type="entry name" value="LEUCINE-SPECIFIC-BINDING PROTEIN"/>
    <property type="match status" value="1"/>
</dbReference>
<dbReference type="RefSeq" id="WP_117452880.1">
    <property type="nucleotide sequence ID" value="NZ_CP060636.1"/>
</dbReference>
<organism evidence="5 6">
    <name type="scientific">[Eubacterium] hominis</name>
    <dbReference type="NCBI Taxonomy" id="2764325"/>
    <lineage>
        <taxon>Bacteria</taxon>
        <taxon>Bacillati</taxon>
        <taxon>Bacillota</taxon>
        <taxon>Erysipelotrichia</taxon>
        <taxon>Erysipelotrichales</taxon>
        <taxon>Erysipelotrichaceae</taxon>
        <taxon>Amedibacillus</taxon>
    </lineage>
</organism>
<sequence>MGNFKKYVAMAACAAMAFTMTGCGSKDEGSNEDSVKWGVNYEQTGTAATYGTSHVDGIKLAVKEINAAGGVKVGDKQKKIDLDVLDNKTSDTDMPTVYNQLVQDGSKVILGPAISSLTKQAFEMASENKIPTLSASATADDATLKTDGSVQPYGFKICYSDSFQGKALAKAAFDKGWKNVLVYSDNSSDYAKGLTKVFSDEFKKLGGNIVGNESYTQGDKEFSSVLTKIKGKDYDAMLIPGYYEEASQIVKQAREAGIEKPILGPDGFDSPKLKEVVGADKLNNVFFTTHFSTTEKNEKVDAFLKAYKDEYDKAPDTFAALGYDLAYFVKDAIEKAGSDDPEAITNAIAAYKDFTGVTGTFSMDDDHTPIKSIKFVELKDGEQASAVDVDVTK</sequence>
<gene>
    <name evidence="5" type="ORF">H9Q80_01030</name>
</gene>